<gene>
    <name evidence="1" type="ORF">QFC20_003791</name>
</gene>
<comment type="caution">
    <text evidence="1">The sequence shown here is derived from an EMBL/GenBank/DDBJ whole genome shotgun (WGS) entry which is preliminary data.</text>
</comment>
<sequence>MSSTIPGSARPSPSASPASTPASNDGPAQRSNFPSWLAEEDKWSKPRLGLLVPGMAGYVTERARLAGALRGEKKTSKDVPLLWDMASKESYEVTGGPTWDSEKTGSTTVDYSKMVSSKLKDRTIIRFDTDQTPPQTPLALVPLLPAPPLEPIPISTLKFFPNSMAFRAPKPPVSAETVMKQWEAELAAPVSKPENPAQIQGRNRARTRGKSLIDQYPQQHIPPTRLSIERVRPRKTSRAAELADTVGNKIFGHPRLPVEKARGGTDLEAQAGTVARSRANTGVEMTQIGATLDVSPTVEDGNLQRPHLRRRESSTLPPTGQLMTFVRMPIAESARALVGKGTWHLESEEEQEKAVQAEWAGVELGITEMEVLGNGSARHDVWGGSV</sequence>
<proteinExistence type="predicted"/>
<reference evidence="1" key="1">
    <citation type="submission" date="2023-04" db="EMBL/GenBank/DDBJ databases">
        <title>Draft Genome sequencing of Naganishia species isolated from polar environments using Oxford Nanopore Technology.</title>
        <authorList>
            <person name="Leo P."/>
            <person name="Venkateswaran K."/>
        </authorList>
    </citation>
    <scope>NUCLEOTIDE SEQUENCE</scope>
    <source>
        <strain evidence="1">MNA-CCFEE 5262</strain>
    </source>
</reference>
<evidence type="ECO:0000313" key="2">
    <source>
        <dbReference type="Proteomes" id="UP001230649"/>
    </source>
</evidence>
<dbReference type="EMBL" id="JASBWS010000037">
    <property type="protein sequence ID" value="KAJ9107254.1"/>
    <property type="molecule type" value="Genomic_DNA"/>
</dbReference>
<evidence type="ECO:0000313" key="1">
    <source>
        <dbReference type="EMBL" id="KAJ9107254.1"/>
    </source>
</evidence>
<keyword evidence="2" id="KW-1185">Reference proteome</keyword>
<organism evidence="1 2">
    <name type="scientific">Naganishia adeliensis</name>
    <dbReference type="NCBI Taxonomy" id="92952"/>
    <lineage>
        <taxon>Eukaryota</taxon>
        <taxon>Fungi</taxon>
        <taxon>Dikarya</taxon>
        <taxon>Basidiomycota</taxon>
        <taxon>Agaricomycotina</taxon>
        <taxon>Tremellomycetes</taxon>
        <taxon>Filobasidiales</taxon>
        <taxon>Filobasidiaceae</taxon>
        <taxon>Naganishia</taxon>
    </lineage>
</organism>
<dbReference type="Proteomes" id="UP001230649">
    <property type="component" value="Unassembled WGS sequence"/>
</dbReference>
<protein>
    <submittedName>
        <fullName evidence="1">Uncharacterized protein</fullName>
    </submittedName>
</protein>
<name>A0ACC2W7S1_9TREE</name>
<accession>A0ACC2W7S1</accession>